<name>A0A1Y1ZXS8_9PLEO</name>
<accession>A0A1Y1ZXS8</accession>
<proteinExistence type="predicted"/>
<organism evidence="2 3">
    <name type="scientific">Clohesyomyces aquaticus</name>
    <dbReference type="NCBI Taxonomy" id="1231657"/>
    <lineage>
        <taxon>Eukaryota</taxon>
        <taxon>Fungi</taxon>
        <taxon>Dikarya</taxon>
        <taxon>Ascomycota</taxon>
        <taxon>Pezizomycotina</taxon>
        <taxon>Dothideomycetes</taxon>
        <taxon>Pleosporomycetidae</taxon>
        <taxon>Pleosporales</taxon>
        <taxon>Lindgomycetaceae</taxon>
        <taxon>Clohesyomyces</taxon>
    </lineage>
</organism>
<dbReference type="AlphaFoldDB" id="A0A1Y1ZXS8"/>
<feature type="compositionally biased region" description="Polar residues" evidence="1">
    <location>
        <begin position="215"/>
        <end position="229"/>
    </location>
</feature>
<evidence type="ECO:0000256" key="1">
    <source>
        <dbReference type="SAM" id="MobiDB-lite"/>
    </source>
</evidence>
<dbReference type="EMBL" id="MCFA01000032">
    <property type="protein sequence ID" value="ORY14585.1"/>
    <property type="molecule type" value="Genomic_DNA"/>
</dbReference>
<dbReference type="STRING" id="1231657.A0A1Y1ZXS8"/>
<sequence>MDEILVHISASATRENDELYRSLADAYFDFEPLSPAEDGGRGAVDGLGTPNGLDTGAINPAPLEQPSTCKLAITTSDESYGSFPSHISSERDIKGLNQSRTYSSFDSNEDPTQPESRLGQLEQLHAEWRRKRNPALCTFSTRPPRTSRIVVSSPCNSVKFIEDSWWAENAIESQLYDDGSTTSEATSEDEEESSLAAHTAGSALCLTPKRGPTPLVNSRSISKSPTVTRTPKVDSDIQPSPASFASTHPSQRQTPSITHDLRSEAQSPGEGLQFHLLSFEVFPPPPNISVESPASLPSQITKSLAAIKQQNPGRFKPSRTHRALETDERGYWLVECSNWPRKLQYDFWSSLCDYVRSGTLGWGVTLHRESPKVPTHSLGRVRLYCWGEVVEYMWLYLWLCSKGKVSGAGSKWLDAEDTVVIQMP</sequence>
<protein>
    <submittedName>
        <fullName evidence="2">Uncharacterized protein</fullName>
    </submittedName>
</protein>
<feature type="region of interest" description="Disordered" evidence="1">
    <location>
        <begin position="204"/>
        <end position="263"/>
    </location>
</feature>
<evidence type="ECO:0000313" key="2">
    <source>
        <dbReference type="EMBL" id="ORY14585.1"/>
    </source>
</evidence>
<comment type="caution">
    <text evidence="2">The sequence shown here is derived from an EMBL/GenBank/DDBJ whole genome shotgun (WGS) entry which is preliminary data.</text>
</comment>
<reference evidence="2 3" key="1">
    <citation type="submission" date="2016-07" db="EMBL/GenBank/DDBJ databases">
        <title>Pervasive Adenine N6-methylation of Active Genes in Fungi.</title>
        <authorList>
            <consortium name="DOE Joint Genome Institute"/>
            <person name="Mondo S.J."/>
            <person name="Dannebaum R.O."/>
            <person name="Kuo R.C."/>
            <person name="Labutti K."/>
            <person name="Haridas S."/>
            <person name="Kuo A."/>
            <person name="Salamov A."/>
            <person name="Ahrendt S.R."/>
            <person name="Lipzen A."/>
            <person name="Sullivan W."/>
            <person name="Andreopoulos W.B."/>
            <person name="Clum A."/>
            <person name="Lindquist E."/>
            <person name="Daum C."/>
            <person name="Ramamoorthy G.K."/>
            <person name="Gryganskyi A."/>
            <person name="Culley D."/>
            <person name="Magnuson J.K."/>
            <person name="James T.Y."/>
            <person name="O'Malley M.A."/>
            <person name="Stajich J.E."/>
            <person name="Spatafora J.W."/>
            <person name="Visel A."/>
            <person name="Grigoriev I.V."/>
        </authorList>
    </citation>
    <scope>NUCLEOTIDE SEQUENCE [LARGE SCALE GENOMIC DNA]</scope>
    <source>
        <strain evidence="2 3">CBS 115471</strain>
    </source>
</reference>
<keyword evidence="3" id="KW-1185">Reference proteome</keyword>
<gene>
    <name evidence="2" type="ORF">BCR34DRAFT_560267</name>
</gene>
<feature type="compositionally biased region" description="Polar residues" evidence="1">
    <location>
        <begin position="237"/>
        <end position="257"/>
    </location>
</feature>
<evidence type="ECO:0000313" key="3">
    <source>
        <dbReference type="Proteomes" id="UP000193144"/>
    </source>
</evidence>
<dbReference type="Proteomes" id="UP000193144">
    <property type="component" value="Unassembled WGS sequence"/>
</dbReference>
<dbReference type="OrthoDB" id="5395975at2759"/>